<feature type="chain" id="PRO_5012565869" evidence="3">
    <location>
        <begin position="21"/>
        <end position="401"/>
    </location>
</feature>
<dbReference type="Pfam" id="PF05335">
    <property type="entry name" value="DUF745"/>
    <property type="match status" value="1"/>
</dbReference>
<dbReference type="InterPro" id="IPR007999">
    <property type="entry name" value="DUF745"/>
</dbReference>
<keyword evidence="3" id="KW-0732">Signal</keyword>
<dbReference type="Proteomes" id="UP000183832">
    <property type="component" value="Unassembled WGS sequence"/>
</dbReference>
<dbReference type="OrthoDB" id="8197027at2759"/>
<dbReference type="PANTHER" id="PTHR37161:SF3">
    <property type="entry name" value="HDC10475"/>
    <property type="match status" value="1"/>
</dbReference>
<proteinExistence type="predicted"/>
<feature type="region of interest" description="Disordered" evidence="2">
    <location>
        <begin position="279"/>
        <end position="401"/>
    </location>
</feature>
<feature type="signal peptide" evidence="3">
    <location>
        <begin position="1"/>
        <end position="20"/>
    </location>
</feature>
<feature type="compositionally biased region" description="Polar residues" evidence="2">
    <location>
        <begin position="294"/>
        <end position="364"/>
    </location>
</feature>
<dbReference type="PANTHER" id="PTHR37161">
    <property type="entry name" value="HDC10475"/>
    <property type="match status" value="1"/>
</dbReference>
<evidence type="ECO:0000256" key="2">
    <source>
        <dbReference type="SAM" id="MobiDB-lite"/>
    </source>
</evidence>
<feature type="coiled-coil region" evidence="1">
    <location>
        <begin position="146"/>
        <end position="184"/>
    </location>
</feature>
<sequence length="401" mass="43011">MKVKVAIVLLTVAFLELTNAANRDRYRVSRSYRKKKESSYNDDYNFDYDTAQQHPHQIETAVEHGGGEFDGEDEYHHIEVGKSGYSEGAGLRSIAQGSADQANSAVANQELAAKQASYIAQNNLANLALQASATAMAALQGKQVLLAKIEQENLDAHQSLENELQQLKQAKRSAKAAQQAAQQSSSHLAVLQAALNNAQTSSEHAQQAATEASAELASQSNMVGKAKARVQQLEDALHHARIDYEATVNAANDAAASAQIAQNNAAEAAAKASISSLHDIHSSLQSSHESQLQAHGSSQHPTIQAHGSSQHPTIQAHGSSQHQTIQAHGSSKHSSIQAHESSQHPSLAAAPSSNKDLSRNSTPKATIKSHSNEKQQEKIASNHNYSNSEFRPSKQFSFAGY</sequence>
<dbReference type="AlphaFoldDB" id="A0A1J1J045"/>
<reference evidence="4 5" key="1">
    <citation type="submission" date="2015-04" db="EMBL/GenBank/DDBJ databases">
        <authorList>
            <person name="Syromyatnikov M.Y."/>
            <person name="Popov V.N."/>
        </authorList>
    </citation>
    <scope>NUCLEOTIDE SEQUENCE [LARGE SCALE GENOMIC DNA]</scope>
</reference>
<evidence type="ECO:0000256" key="1">
    <source>
        <dbReference type="SAM" id="Coils"/>
    </source>
</evidence>
<protein>
    <submittedName>
        <fullName evidence="4">CLUMA_CG018215, isoform A</fullName>
    </submittedName>
</protein>
<feature type="compositionally biased region" description="Polar residues" evidence="2">
    <location>
        <begin position="378"/>
        <end position="401"/>
    </location>
</feature>
<keyword evidence="5" id="KW-1185">Reference proteome</keyword>
<evidence type="ECO:0000313" key="5">
    <source>
        <dbReference type="Proteomes" id="UP000183832"/>
    </source>
</evidence>
<gene>
    <name evidence="4" type="ORF">CLUMA_CG018215</name>
</gene>
<feature type="compositionally biased region" description="Low complexity" evidence="2">
    <location>
        <begin position="279"/>
        <end position="293"/>
    </location>
</feature>
<keyword evidence="1" id="KW-0175">Coiled coil</keyword>
<organism evidence="4 5">
    <name type="scientific">Clunio marinus</name>
    <dbReference type="NCBI Taxonomy" id="568069"/>
    <lineage>
        <taxon>Eukaryota</taxon>
        <taxon>Metazoa</taxon>
        <taxon>Ecdysozoa</taxon>
        <taxon>Arthropoda</taxon>
        <taxon>Hexapoda</taxon>
        <taxon>Insecta</taxon>
        <taxon>Pterygota</taxon>
        <taxon>Neoptera</taxon>
        <taxon>Endopterygota</taxon>
        <taxon>Diptera</taxon>
        <taxon>Nematocera</taxon>
        <taxon>Chironomoidea</taxon>
        <taxon>Chironomidae</taxon>
        <taxon>Clunio</taxon>
    </lineage>
</organism>
<accession>A0A1J1J045</accession>
<dbReference type="EMBL" id="CVRI01000064">
    <property type="protein sequence ID" value="CRL05338.1"/>
    <property type="molecule type" value="Genomic_DNA"/>
</dbReference>
<evidence type="ECO:0000256" key="3">
    <source>
        <dbReference type="SAM" id="SignalP"/>
    </source>
</evidence>
<evidence type="ECO:0000313" key="4">
    <source>
        <dbReference type="EMBL" id="CRL05338.1"/>
    </source>
</evidence>
<feature type="coiled-coil region" evidence="1">
    <location>
        <begin position="216"/>
        <end position="243"/>
    </location>
</feature>
<name>A0A1J1J045_9DIPT</name>